<keyword evidence="2" id="KW-1185">Reference proteome</keyword>
<dbReference type="EMBL" id="ML977512">
    <property type="protein sequence ID" value="KAF2126754.1"/>
    <property type="molecule type" value="Genomic_DNA"/>
</dbReference>
<dbReference type="GeneID" id="54409045"/>
<evidence type="ECO:0000313" key="2">
    <source>
        <dbReference type="Proteomes" id="UP000799771"/>
    </source>
</evidence>
<reference evidence="1" key="1">
    <citation type="journal article" date="2020" name="Stud. Mycol.">
        <title>101 Dothideomycetes genomes: a test case for predicting lifestyles and emergence of pathogens.</title>
        <authorList>
            <person name="Haridas S."/>
            <person name="Albert R."/>
            <person name="Binder M."/>
            <person name="Bloem J."/>
            <person name="Labutti K."/>
            <person name="Salamov A."/>
            <person name="Andreopoulos B."/>
            <person name="Baker S."/>
            <person name="Barry K."/>
            <person name="Bills G."/>
            <person name="Bluhm B."/>
            <person name="Cannon C."/>
            <person name="Castanera R."/>
            <person name="Culley D."/>
            <person name="Daum C."/>
            <person name="Ezra D."/>
            <person name="Gonzalez J."/>
            <person name="Henrissat B."/>
            <person name="Kuo A."/>
            <person name="Liang C."/>
            <person name="Lipzen A."/>
            <person name="Lutzoni F."/>
            <person name="Magnuson J."/>
            <person name="Mondo S."/>
            <person name="Nolan M."/>
            <person name="Ohm R."/>
            <person name="Pangilinan J."/>
            <person name="Park H.-J."/>
            <person name="Ramirez L."/>
            <person name="Alfaro M."/>
            <person name="Sun H."/>
            <person name="Tritt A."/>
            <person name="Yoshinaga Y."/>
            <person name="Zwiers L.-H."/>
            <person name="Turgeon B."/>
            <person name="Goodwin S."/>
            <person name="Spatafora J."/>
            <person name="Crous P."/>
            <person name="Grigoriev I."/>
        </authorList>
    </citation>
    <scope>NUCLEOTIDE SEQUENCE</scope>
    <source>
        <strain evidence="1">CBS 119687</strain>
    </source>
</reference>
<protein>
    <submittedName>
        <fullName evidence="1">Uncharacterized protein</fullName>
    </submittedName>
</protein>
<organism evidence="1 2">
    <name type="scientific">Dothidotthia symphoricarpi CBS 119687</name>
    <dbReference type="NCBI Taxonomy" id="1392245"/>
    <lineage>
        <taxon>Eukaryota</taxon>
        <taxon>Fungi</taxon>
        <taxon>Dikarya</taxon>
        <taxon>Ascomycota</taxon>
        <taxon>Pezizomycotina</taxon>
        <taxon>Dothideomycetes</taxon>
        <taxon>Pleosporomycetidae</taxon>
        <taxon>Pleosporales</taxon>
        <taxon>Dothidotthiaceae</taxon>
        <taxon>Dothidotthia</taxon>
    </lineage>
</organism>
<dbReference type="AlphaFoldDB" id="A0A6A6A6R1"/>
<accession>A0A6A6A6R1</accession>
<gene>
    <name evidence="1" type="ORF">P153DRAFT_368804</name>
</gene>
<dbReference type="Proteomes" id="UP000799771">
    <property type="component" value="Unassembled WGS sequence"/>
</dbReference>
<sequence length="76" mass="8805">MAQWFGITGYPRCFVVVTSFVSPRALGRELHRHVVWTDIIRDEFTTSPLCENRLVKTSATAFPHRNDLRKARESND</sequence>
<evidence type="ECO:0000313" key="1">
    <source>
        <dbReference type="EMBL" id="KAF2126754.1"/>
    </source>
</evidence>
<name>A0A6A6A6R1_9PLEO</name>
<dbReference type="RefSeq" id="XP_033521146.1">
    <property type="nucleotide sequence ID" value="XM_033668613.1"/>
</dbReference>
<proteinExistence type="predicted"/>